<dbReference type="GO" id="GO:0000045">
    <property type="term" value="P:autophagosome assembly"/>
    <property type="evidence" value="ECO:0007669"/>
    <property type="project" value="TreeGrafter"/>
</dbReference>
<dbReference type="GO" id="GO:0061025">
    <property type="term" value="P:membrane fusion"/>
    <property type="evidence" value="ECO:0007669"/>
    <property type="project" value="TreeGrafter"/>
</dbReference>
<dbReference type="InParanoid" id="A0A151GX76"/>
<keyword evidence="5" id="KW-1185">Reference proteome</keyword>
<dbReference type="CDD" id="cd14273">
    <property type="entry name" value="UBA_TAP-C_like"/>
    <property type="match status" value="1"/>
</dbReference>
<dbReference type="PROSITE" id="PS51399">
    <property type="entry name" value="SEP"/>
    <property type="match status" value="1"/>
</dbReference>
<dbReference type="InterPro" id="IPR001012">
    <property type="entry name" value="UBX_dom"/>
</dbReference>
<dbReference type="GO" id="GO:0043130">
    <property type="term" value="F:ubiquitin binding"/>
    <property type="evidence" value="ECO:0007669"/>
    <property type="project" value="TreeGrafter"/>
</dbReference>
<dbReference type="Gene3D" id="3.30.420.210">
    <property type="entry name" value="SEP domain"/>
    <property type="match status" value="1"/>
</dbReference>
<evidence type="ECO:0000259" key="3">
    <source>
        <dbReference type="PROSITE" id="PS51399"/>
    </source>
</evidence>
<dbReference type="InterPro" id="IPR012989">
    <property type="entry name" value="SEP_domain"/>
</dbReference>
<feature type="domain" description="UBX" evidence="2">
    <location>
        <begin position="330"/>
        <end position="385"/>
    </location>
</feature>
<feature type="region of interest" description="Disordered" evidence="1">
    <location>
        <begin position="53"/>
        <end position="209"/>
    </location>
</feature>
<dbReference type="GeneID" id="63715495"/>
<protein>
    <submittedName>
        <fullName evidence="4">UBX domain-containing protein</fullName>
    </submittedName>
</protein>
<dbReference type="SUPFAM" id="SSF46934">
    <property type="entry name" value="UBA-like"/>
    <property type="match status" value="1"/>
</dbReference>
<dbReference type="InterPro" id="IPR029071">
    <property type="entry name" value="Ubiquitin-like_domsf"/>
</dbReference>
<evidence type="ECO:0000259" key="2">
    <source>
        <dbReference type="PROSITE" id="PS50033"/>
    </source>
</evidence>
<name>A0A151GX76_DRECN</name>
<evidence type="ECO:0000313" key="4">
    <source>
        <dbReference type="EMBL" id="KYK61709.1"/>
    </source>
</evidence>
<dbReference type="Gene3D" id="3.10.20.90">
    <property type="entry name" value="Phosphatidylinositol 3-kinase Catalytic Subunit, Chain A, domain 1"/>
    <property type="match status" value="1"/>
</dbReference>
<sequence>MADNNPQDKQTLVTNFCSASGAGEETARSLALQYLEAHNWDYISACNSFFADEDDENEADQNQPYTGPRTLGGLPAPQPEGHPAASTSSHKKRGVATLGSLGASSRARDDGDDDDGNEEDESRGNLFAGGEKSGLAVQDPRREGGGPRSIINDILAKAKANTTRPDETAEAGPSSASRFRGTGVTLGGDGTESRSIPDPLGPARAAAGGPQERVLHIWQDGFSVDDGELRRFDDPANQADLAMIRSGRAPLHLMGVEHDQPVDVKLHQHDTPYTAQPKKYKPFGGSGQRLGSPVPGAGSGQTAASTLAASSSTAPAAASAPAVAAPVVDSTQPTTMIRIQMPDGTRLPARFNTTHTVGDVYDFVQGASAETRNRSWMLVTTFPNKEHADKRLVLGSVPEFKKGGTAMVKWV</sequence>
<accession>A0A151GX76</accession>
<comment type="caution">
    <text evidence="4">The sequence shown here is derived from an EMBL/GenBank/DDBJ whole genome shotgun (WGS) entry which is preliminary data.</text>
</comment>
<dbReference type="GO" id="GO:0007030">
    <property type="term" value="P:Golgi organization"/>
    <property type="evidence" value="ECO:0007669"/>
    <property type="project" value="TreeGrafter"/>
</dbReference>
<dbReference type="SUPFAM" id="SSF54236">
    <property type="entry name" value="Ubiquitin-like"/>
    <property type="match status" value="1"/>
</dbReference>
<dbReference type="Proteomes" id="UP000076580">
    <property type="component" value="Chromosome 01"/>
</dbReference>
<dbReference type="GO" id="GO:0031468">
    <property type="term" value="P:nuclear membrane reassembly"/>
    <property type="evidence" value="ECO:0007669"/>
    <property type="project" value="TreeGrafter"/>
</dbReference>
<reference evidence="4 5" key="1">
    <citation type="journal article" date="2016" name="Sci. Rep.">
        <title>Insights into Adaptations to a Near-Obligate Nematode Endoparasitic Lifestyle from the Finished Genome of Drechmeria coniospora.</title>
        <authorList>
            <person name="Zhang L."/>
            <person name="Zhou Z."/>
            <person name="Guo Q."/>
            <person name="Fokkens L."/>
            <person name="Miskei M."/>
            <person name="Pocsi I."/>
            <person name="Zhang W."/>
            <person name="Chen M."/>
            <person name="Wang L."/>
            <person name="Sun Y."/>
            <person name="Donzelli B.G."/>
            <person name="Gibson D.M."/>
            <person name="Nelson D.R."/>
            <person name="Luo J.G."/>
            <person name="Rep M."/>
            <person name="Liu H."/>
            <person name="Yang S."/>
            <person name="Wang J."/>
            <person name="Krasnoff S.B."/>
            <person name="Xu Y."/>
            <person name="Molnar I."/>
            <person name="Lin M."/>
        </authorList>
    </citation>
    <scope>NUCLEOTIDE SEQUENCE [LARGE SCALE GENOMIC DNA]</scope>
    <source>
        <strain evidence="4 5">ARSEF 6962</strain>
    </source>
</reference>
<dbReference type="SMART" id="SM00553">
    <property type="entry name" value="SEP"/>
    <property type="match status" value="1"/>
</dbReference>
<feature type="domain" description="SEP" evidence="3">
    <location>
        <begin position="210"/>
        <end position="274"/>
    </location>
</feature>
<evidence type="ECO:0000256" key="1">
    <source>
        <dbReference type="SAM" id="MobiDB-lite"/>
    </source>
</evidence>
<feature type="compositionally biased region" description="Low complexity" evidence="1">
    <location>
        <begin position="197"/>
        <end position="209"/>
    </location>
</feature>
<dbReference type="Gene3D" id="1.10.8.10">
    <property type="entry name" value="DNA helicase RuvA subunit, C-terminal domain"/>
    <property type="match status" value="1"/>
</dbReference>
<dbReference type="STRING" id="98403.A0A151GX76"/>
<dbReference type="Pfam" id="PF14555">
    <property type="entry name" value="UBA_4"/>
    <property type="match status" value="1"/>
</dbReference>
<dbReference type="GO" id="GO:0043161">
    <property type="term" value="P:proteasome-mediated ubiquitin-dependent protein catabolic process"/>
    <property type="evidence" value="ECO:0007669"/>
    <property type="project" value="TreeGrafter"/>
</dbReference>
<feature type="region of interest" description="Disordered" evidence="1">
    <location>
        <begin position="276"/>
        <end position="306"/>
    </location>
</feature>
<dbReference type="PROSITE" id="PS50033">
    <property type="entry name" value="UBX"/>
    <property type="match status" value="1"/>
</dbReference>
<dbReference type="AlphaFoldDB" id="A0A151GX76"/>
<dbReference type="GO" id="GO:0005829">
    <property type="term" value="C:cytosol"/>
    <property type="evidence" value="ECO:0007669"/>
    <property type="project" value="TreeGrafter"/>
</dbReference>
<dbReference type="EMBL" id="LAYC01000001">
    <property type="protein sequence ID" value="KYK61709.1"/>
    <property type="molecule type" value="Genomic_DNA"/>
</dbReference>
<dbReference type="Pfam" id="PF08059">
    <property type="entry name" value="SEP"/>
    <property type="match status" value="1"/>
</dbReference>
<dbReference type="SUPFAM" id="SSF102848">
    <property type="entry name" value="NSFL1 (p97 ATPase) cofactor p47, SEP domain"/>
    <property type="match status" value="1"/>
</dbReference>
<evidence type="ECO:0000313" key="5">
    <source>
        <dbReference type="Proteomes" id="UP000076580"/>
    </source>
</evidence>
<dbReference type="GO" id="GO:0005634">
    <property type="term" value="C:nucleus"/>
    <property type="evidence" value="ECO:0007669"/>
    <property type="project" value="TreeGrafter"/>
</dbReference>
<gene>
    <name evidence="4" type="ORF">DCS_02852</name>
</gene>
<feature type="compositionally biased region" description="Acidic residues" evidence="1">
    <location>
        <begin position="110"/>
        <end position="121"/>
    </location>
</feature>
<organism evidence="4 5">
    <name type="scientific">Drechmeria coniospora</name>
    <name type="common">Nematophagous fungus</name>
    <name type="synonym">Meria coniospora</name>
    <dbReference type="NCBI Taxonomy" id="98403"/>
    <lineage>
        <taxon>Eukaryota</taxon>
        <taxon>Fungi</taxon>
        <taxon>Dikarya</taxon>
        <taxon>Ascomycota</taxon>
        <taxon>Pezizomycotina</taxon>
        <taxon>Sordariomycetes</taxon>
        <taxon>Hypocreomycetidae</taxon>
        <taxon>Hypocreales</taxon>
        <taxon>Ophiocordycipitaceae</taxon>
        <taxon>Drechmeria</taxon>
    </lineage>
</organism>
<dbReference type="RefSeq" id="XP_040661061.1">
    <property type="nucleotide sequence ID" value="XM_040800178.1"/>
</dbReference>
<dbReference type="FunFam" id="3.30.420.210:FF:000002">
    <property type="entry name" value="UBX domain-containing protein 1"/>
    <property type="match status" value="1"/>
</dbReference>
<dbReference type="FunCoup" id="A0A151GX76">
    <property type="interactions" value="971"/>
</dbReference>
<proteinExistence type="predicted"/>
<dbReference type="Pfam" id="PF00789">
    <property type="entry name" value="UBX"/>
    <property type="match status" value="1"/>
</dbReference>
<dbReference type="InterPro" id="IPR036241">
    <property type="entry name" value="NSFL1C_SEP_dom_sf"/>
</dbReference>
<dbReference type="PANTHER" id="PTHR23333">
    <property type="entry name" value="UBX DOMAIN CONTAINING PROTEIN"/>
    <property type="match status" value="1"/>
</dbReference>
<dbReference type="PANTHER" id="PTHR23333:SF20">
    <property type="entry name" value="NSFL1 COFACTOR P47"/>
    <property type="match status" value="1"/>
</dbReference>
<dbReference type="InterPro" id="IPR009060">
    <property type="entry name" value="UBA-like_sf"/>
</dbReference>